<dbReference type="NCBIfam" id="TIGR00222">
    <property type="entry name" value="panB"/>
    <property type="match status" value="1"/>
</dbReference>
<dbReference type="STRING" id="1705394.SP60_00785"/>
<feature type="binding site" evidence="8 11">
    <location>
        <position position="111"/>
    </location>
    <ligand>
        <name>Mg(2+)</name>
        <dbReference type="ChEBI" id="CHEBI:18420"/>
    </ligand>
</feature>
<comment type="similarity">
    <text evidence="2 8">Belongs to the PanB family.</text>
</comment>
<evidence type="ECO:0000256" key="6">
    <source>
        <dbReference type="ARBA" id="ARBA00022723"/>
    </source>
</evidence>
<sequence length="260" mass="28180">MNLADLQSFKKKGEKITCLTAYDASFAKLFDACGVDVILVGDSLGNVIQGGENTLGVSMEDMLYHTQAVVKGIKEALLIADMPYQSYTHAEKTLENAQRLMSVGAQMVKFEGGAEHEASFKILQANNIPVCGHLGLQPQSVIEMGGYKVQGRDDSSAQRILADAKFLESWGVETLVLECVPAELAKKVSQSINIPTIGIGAGVDCDGQVLVSYDMLGINTGYLPKFVKNFLSEHSSIESAVKGYIYSVKSQTFPNDEYSY</sequence>
<dbReference type="InterPro" id="IPR003700">
    <property type="entry name" value="Pantoate_hydroxy_MeTrfase"/>
</dbReference>
<dbReference type="PANTHER" id="PTHR20881">
    <property type="entry name" value="3-METHYL-2-OXOBUTANOATE HYDROXYMETHYLTRANSFERASE"/>
    <property type="match status" value="1"/>
</dbReference>
<gene>
    <name evidence="8 12" type="primary">panB</name>
    <name evidence="12" type="ORF">SP60_00785</name>
</gene>
<dbReference type="Pfam" id="PF02548">
    <property type="entry name" value="Pantoate_transf"/>
    <property type="match status" value="1"/>
</dbReference>
<evidence type="ECO:0000256" key="8">
    <source>
        <dbReference type="HAMAP-Rule" id="MF_00156"/>
    </source>
</evidence>
<name>A0A0M4NW57_9GAMM</name>
<dbReference type="InterPro" id="IPR015813">
    <property type="entry name" value="Pyrv/PenolPyrv_kinase-like_dom"/>
</dbReference>
<dbReference type="EC" id="2.1.2.11" evidence="8"/>
<feature type="binding site" evidence="8 10">
    <location>
        <begin position="42"/>
        <end position="43"/>
    </location>
    <ligand>
        <name>3-methyl-2-oxobutanoate</name>
        <dbReference type="ChEBI" id="CHEBI:11851"/>
    </ligand>
</feature>
<dbReference type="KEGG" id="tho:SP60_00785"/>
<dbReference type="SUPFAM" id="SSF51621">
    <property type="entry name" value="Phosphoenolpyruvate/pyruvate domain"/>
    <property type="match status" value="1"/>
</dbReference>
<dbReference type="Proteomes" id="UP000058020">
    <property type="component" value="Chromosome"/>
</dbReference>
<feature type="binding site" evidence="8 10">
    <location>
        <position position="109"/>
    </location>
    <ligand>
        <name>3-methyl-2-oxobutanoate</name>
        <dbReference type="ChEBI" id="CHEBI:11851"/>
    </ligand>
</feature>
<dbReference type="GO" id="GO:0005737">
    <property type="term" value="C:cytoplasm"/>
    <property type="evidence" value="ECO:0007669"/>
    <property type="project" value="UniProtKB-SubCell"/>
</dbReference>
<dbReference type="RefSeq" id="WP_053950830.1">
    <property type="nucleotide sequence ID" value="NZ_CP010552.1"/>
</dbReference>
<keyword evidence="5 8" id="KW-0808">Transferase</keyword>
<organism evidence="12 13">
    <name type="scientific">Candidatus Thioglobus autotrophicus</name>
    <dbReference type="NCBI Taxonomy" id="1705394"/>
    <lineage>
        <taxon>Bacteria</taxon>
        <taxon>Pseudomonadati</taxon>
        <taxon>Pseudomonadota</taxon>
        <taxon>Gammaproteobacteria</taxon>
        <taxon>Candidatus Pseudothioglobaceae</taxon>
        <taxon>Candidatus Thioglobus</taxon>
    </lineage>
</organism>
<proteinExistence type="inferred from homology"/>
<dbReference type="UniPathway" id="UPA00028">
    <property type="reaction ID" value="UER00003"/>
</dbReference>
<dbReference type="NCBIfam" id="NF001452">
    <property type="entry name" value="PRK00311.1"/>
    <property type="match status" value="1"/>
</dbReference>
<reference evidence="12 13" key="1">
    <citation type="journal article" date="2015" name="Genome Announc.">
        <title>Genome Sequence of 'Candidatus Thioglobus autotrophica' Strain EF1, a Chemoautotroph from the SUP05 Clade of Marine Gammaproteobacteria.</title>
        <authorList>
            <person name="Shah V."/>
            <person name="Morris R.M."/>
        </authorList>
    </citation>
    <scope>NUCLEOTIDE SEQUENCE [LARGE SCALE GENOMIC DNA]</scope>
    <source>
        <strain evidence="12 13">EF1</strain>
    </source>
</reference>
<protein>
    <recommendedName>
        <fullName evidence="8">3-methyl-2-oxobutanoate hydroxymethyltransferase</fullName>
        <ecNumber evidence="8">2.1.2.11</ecNumber>
    </recommendedName>
    <alternativeName>
        <fullName evidence="8">Ketopantoate hydroxymethyltransferase</fullName>
        <shortName evidence="8">KPHMT</shortName>
    </alternativeName>
</protein>
<feature type="binding site" evidence="8 11">
    <location>
        <position position="81"/>
    </location>
    <ligand>
        <name>Mg(2+)</name>
        <dbReference type="ChEBI" id="CHEBI:18420"/>
    </ligand>
</feature>
<evidence type="ECO:0000256" key="7">
    <source>
        <dbReference type="ARBA" id="ARBA00056497"/>
    </source>
</evidence>
<keyword evidence="4 8" id="KW-0566">Pantothenate biosynthesis</keyword>
<feature type="binding site" evidence="8 10">
    <location>
        <position position="81"/>
    </location>
    <ligand>
        <name>3-methyl-2-oxobutanoate</name>
        <dbReference type="ChEBI" id="CHEBI:11851"/>
    </ligand>
</feature>
<dbReference type="GO" id="GO:0015940">
    <property type="term" value="P:pantothenate biosynthetic process"/>
    <property type="evidence" value="ECO:0007669"/>
    <property type="project" value="UniProtKB-UniRule"/>
</dbReference>
<dbReference type="PIRSF" id="PIRSF000388">
    <property type="entry name" value="Pantoate_hydroxy_MeTrfase"/>
    <property type="match status" value="1"/>
</dbReference>
<feature type="binding site" evidence="8 11">
    <location>
        <position position="42"/>
    </location>
    <ligand>
        <name>Mg(2+)</name>
        <dbReference type="ChEBI" id="CHEBI:18420"/>
    </ligand>
</feature>
<dbReference type="GO" id="GO:0032259">
    <property type="term" value="P:methylation"/>
    <property type="evidence" value="ECO:0007669"/>
    <property type="project" value="UniProtKB-KW"/>
</dbReference>
<dbReference type="GO" id="GO:0000287">
    <property type="term" value="F:magnesium ion binding"/>
    <property type="evidence" value="ECO:0007669"/>
    <property type="project" value="TreeGrafter"/>
</dbReference>
<accession>A0A0M4NW57</accession>
<keyword evidence="13" id="KW-1185">Reference proteome</keyword>
<comment type="pathway">
    <text evidence="1 8">Cofactor biosynthesis; (R)-pantothenate biosynthesis; (R)-pantoate from 3-methyl-2-oxobutanoate: step 1/2.</text>
</comment>
<evidence type="ECO:0000256" key="2">
    <source>
        <dbReference type="ARBA" id="ARBA00008676"/>
    </source>
</evidence>
<evidence type="ECO:0000256" key="10">
    <source>
        <dbReference type="PIRSR" id="PIRSR000388-2"/>
    </source>
</evidence>
<dbReference type="AlphaFoldDB" id="A0A0M4NW57"/>
<evidence type="ECO:0000313" key="12">
    <source>
        <dbReference type="EMBL" id="ALE51914.1"/>
    </source>
</evidence>
<evidence type="ECO:0000256" key="9">
    <source>
        <dbReference type="PIRSR" id="PIRSR000388-1"/>
    </source>
</evidence>
<dbReference type="InterPro" id="IPR040442">
    <property type="entry name" value="Pyrv_kinase-like_dom_sf"/>
</dbReference>
<dbReference type="PATRIC" id="fig|1705394.5.peg.157"/>
<evidence type="ECO:0000256" key="3">
    <source>
        <dbReference type="ARBA" id="ARBA00011424"/>
    </source>
</evidence>
<dbReference type="HAMAP" id="MF_00156">
    <property type="entry name" value="PanB"/>
    <property type="match status" value="1"/>
</dbReference>
<dbReference type="Gene3D" id="3.20.20.60">
    <property type="entry name" value="Phosphoenolpyruvate-binding domains"/>
    <property type="match status" value="1"/>
</dbReference>
<evidence type="ECO:0000256" key="4">
    <source>
        <dbReference type="ARBA" id="ARBA00022655"/>
    </source>
</evidence>
<evidence type="ECO:0000256" key="1">
    <source>
        <dbReference type="ARBA" id="ARBA00005033"/>
    </source>
</evidence>
<evidence type="ECO:0000256" key="5">
    <source>
        <dbReference type="ARBA" id="ARBA00022679"/>
    </source>
</evidence>
<dbReference type="GO" id="GO:0003864">
    <property type="term" value="F:3-methyl-2-oxobutanoate hydroxymethyltransferase activity"/>
    <property type="evidence" value="ECO:0007669"/>
    <property type="project" value="UniProtKB-UniRule"/>
</dbReference>
<keyword evidence="12" id="KW-0489">Methyltransferase</keyword>
<comment type="catalytic activity">
    <reaction evidence="8">
        <text>(6R)-5,10-methylene-5,6,7,8-tetrahydrofolate + 3-methyl-2-oxobutanoate + H2O = 2-dehydropantoate + (6S)-5,6,7,8-tetrahydrofolate</text>
        <dbReference type="Rhea" id="RHEA:11824"/>
        <dbReference type="ChEBI" id="CHEBI:11561"/>
        <dbReference type="ChEBI" id="CHEBI:11851"/>
        <dbReference type="ChEBI" id="CHEBI:15377"/>
        <dbReference type="ChEBI" id="CHEBI:15636"/>
        <dbReference type="ChEBI" id="CHEBI:57453"/>
        <dbReference type="EC" id="2.1.2.11"/>
    </reaction>
</comment>
<feature type="active site" description="Proton acceptor" evidence="8 9">
    <location>
        <position position="178"/>
    </location>
</feature>
<keyword evidence="8 11" id="KW-0460">Magnesium</keyword>
<keyword evidence="6 8" id="KW-0479">Metal-binding</keyword>
<dbReference type="FunFam" id="3.20.20.60:FF:000003">
    <property type="entry name" value="3-methyl-2-oxobutanoate hydroxymethyltransferase"/>
    <property type="match status" value="1"/>
</dbReference>
<comment type="subcellular location">
    <subcellularLocation>
        <location evidence="8">Cytoplasm</location>
    </subcellularLocation>
</comment>
<comment type="function">
    <text evidence="7 8">Catalyzes the reversible reaction in which hydroxymethyl group from 5,10-methylenetetrahydrofolate is transferred onto alpha-ketoisovalerate to form ketopantoate.</text>
</comment>
<keyword evidence="8" id="KW-0963">Cytoplasm</keyword>
<dbReference type="GO" id="GO:0008168">
    <property type="term" value="F:methyltransferase activity"/>
    <property type="evidence" value="ECO:0007669"/>
    <property type="project" value="UniProtKB-KW"/>
</dbReference>
<dbReference type="PANTHER" id="PTHR20881:SF0">
    <property type="entry name" value="3-METHYL-2-OXOBUTANOATE HYDROXYMETHYLTRANSFERASE"/>
    <property type="match status" value="1"/>
</dbReference>
<dbReference type="OrthoDB" id="9781789at2"/>
<dbReference type="EMBL" id="CP010552">
    <property type="protein sequence ID" value="ALE51914.1"/>
    <property type="molecule type" value="Genomic_DNA"/>
</dbReference>
<dbReference type="CDD" id="cd06557">
    <property type="entry name" value="KPHMT-like"/>
    <property type="match status" value="1"/>
</dbReference>
<evidence type="ECO:0000313" key="13">
    <source>
        <dbReference type="Proteomes" id="UP000058020"/>
    </source>
</evidence>
<comment type="subunit">
    <text evidence="3 8">Homodecamer; pentamer of dimers.</text>
</comment>
<comment type="cofactor">
    <cofactor evidence="8 11">
        <name>Mg(2+)</name>
        <dbReference type="ChEBI" id="CHEBI:18420"/>
    </cofactor>
    <text evidence="8 11">Binds 1 Mg(2+) ion per subunit.</text>
</comment>
<evidence type="ECO:0000256" key="11">
    <source>
        <dbReference type="PIRSR" id="PIRSR000388-3"/>
    </source>
</evidence>